<dbReference type="Proteomes" id="UP000024635">
    <property type="component" value="Unassembled WGS sequence"/>
</dbReference>
<dbReference type="AlphaFoldDB" id="A0A016S1J2"/>
<comment type="caution">
    <text evidence="1">The sequence shown here is derived from an EMBL/GenBank/DDBJ whole genome shotgun (WGS) entry which is preliminary data.</text>
</comment>
<dbReference type="EMBL" id="JARK01001659">
    <property type="protein sequence ID" value="EYB84089.1"/>
    <property type="molecule type" value="Genomic_DNA"/>
</dbReference>
<accession>A0A016S1J2</accession>
<sequence>MGTSILRMYESRLTRRNAELLRKEVNHGWVGSLLWAYSWKLAKSAEVKWSKELTEWRPSSTRSTTNAMA</sequence>
<organism evidence="1 2">
    <name type="scientific">Ancylostoma ceylanicum</name>
    <dbReference type="NCBI Taxonomy" id="53326"/>
    <lineage>
        <taxon>Eukaryota</taxon>
        <taxon>Metazoa</taxon>
        <taxon>Ecdysozoa</taxon>
        <taxon>Nematoda</taxon>
        <taxon>Chromadorea</taxon>
        <taxon>Rhabditida</taxon>
        <taxon>Rhabditina</taxon>
        <taxon>Rhabditomorpha</taxon>
        <taxon>Strongyloidea</taxon>
        <taxon>Ancylostomatidae</taxon>
        <taxon>Ancylostomatinae</taxon>
        <taxon>Ancylostoma</taxon>
    </lineage>
</organism>
<gene>
    <name evidence="1" type="primary">Acey_s0323.g2496</name>
    <name evidence="1" type="ORF">Y032_0323g2496</name>
</gene>
<protein>
    <submittedName>
        <fullName evidence="1">Uncharacterized protein</fullName>
    </submittedName>
</protein>
<keyword evidence="2" id="KW-1185">Reference proteome</keyword>
<name>A0A016S1J2_9BILA</name>
<evidence type="ECO:0000313" key="2">
    <source>
        <dbReference type="Proteomes" id="UP000024635"/>
    </source>
</evidence>
<proteinExistence type="predicted"/>
<evidence type="ECO:0000313" key="1">
    <source>
        <dbReference type="EMBL" id="EYB84089.1"/>
    </source>
</evidence>
<reference evidence="2" key="1">
    <citation type="journal article" date="2015" name="Nat. Genet.">
        <title>The genome and transcriptome of the zoonotic hookworm Ancylostoma ceylanicum identify infection-specific gene families.</title>
        <authorList>
            <person name="Schwarz E.M."/>
            <person name="Hu Y."/>
            <person name="Antoshechkin I."/>
            <person name="Miller M.M."/>
            <person name="Sternberg P.W."/>
            <person name="Aroian R.V."/>
        </authorList>
    </citation>
    <scope>NUCLEOTIDE SEQUENCE</scope>
    <source>
        <strain evidence="2">HY135</strain>
    </source>
</reference>